<reference evidence="7" key="1">
    <citation type="journal article" date="2019" name="Int. J. Syst. Evol. Microbiol.">
        <title>The Global Catalogue of Microorganisms (GCM) 10K type strain sequencing project: providing services to taxonomists for standard genome sequencing and annotation.</title>
        <authorList>
            <consortium name="The Broad Institute Genomics Platform"/>
            <consortium name="The Broad Institute Genome Sequencing Center for Infectious Disease"/>
            <person name="Wu L."/>
            <person name="Ma J."/>
        </authorList>
    </citation>
    <scope>NUCLEOTIDE SEQUENCE [LARGE SCALE GENOMIC DNA]</scope>
    <source>
        <strain evidence="7">CCUG 56698</strain>
    </source>
</reference>
<dbReference type="InterPro" id="IPR005471">
    <property type="entry name" value="Tscrpt_reg_IclR_N"/>
</dbReference>
<keyword evidence="1" id="KW-0805">Transcription regulation</keyword>
<dbReference type="PANTHER" id="PTHR30136:SF35">
    <property type="entry name" value="HTH-TYPE TRANSCRIPTIONAL REGULATOR RV1719"/>
    <property type="match status" value="1"/>
</dbReference>
<gene>
    <name evidence="6" type="ORF">ACFQWG_01765</name>
</gene>
<keyword evidence="2" id="KW-0238">DNA-binding</keyword>
<dbReference type="Pfam" id="PF09339">
    <property type="entry name" value="HTH_IclR"/>
    <property type="match status" value="1"/>
</dbReference>
<sequence length="229" mass="24749">MEQRSRRPVDRTLDLLTLVCRTPGLSLSECARAAEIPISSAQRHLQALEASEYVARDREGGYRPGFLLMKLGAASLSQDNLIWVASRYMRDIVSRTGESVYLAVEGTAQFGLYIHVIEGTHSVRHANWVGRTIPLAESAVGKVLLGEVPLGEFTMVEGGVEDDVTAIAAPIRRAGAVNAALNLVVPRYRMTAEKTDRYGSALAEAGVQISCCFEADLPIPSAPVSGEPR</sequence>
<dbReference type="Gene3D" id="1.10.10.10">
    <property type="entry name" value="Winged helix-like DNA-binding domain superfamily/Winged helix DNA-binding domain"/>
    <property type="match status" value="1"/>
</dbReference>
<proteinExistence type="predicted"/>
<dbReference type="Gene3D" id="3.30.450.40">
    <property type="match status" value="2"/>
</dbReference>
<feature type="domain" description="HTH iclR-type" evidence="4">
    <location>
        <begin position="6"/>
        <end position="66"/>
    </location>
</feature>
<feature type="domain" description="IclR-ED" evidence="5">
    <location>
        <begin position="67"/>
        <end position="229"/>
    </location>
</feature>
<dbReference type="PROSITE" id="PS51078">
    <property type="entry name" value="ICLR_ED"/>
    <property type="match status" value="1"/>
</dbReference>
<dbReference type="InterPro" id="IPR036388">
    <property type="entry name" value="WH-like_DNA-bd_sf"/>
</dbReference>
<dbReference type="RefSeq" id="WP_380971553.1">
    <property type="nucleotide sequence ID" value="NZ_JBHTEF010000001.1"/>
</dbReference>
<dbReference type="EMBL" id="JBHTEF010000001">
    <property type="protein sequence ID" value="MFC7579954.1"/>
    <property type="molecule type" value="Genomic_DNA"/>
</dbReference>
<keyword evidence="7" id="KW-1185">Reference proteome</keyword>
<comment type="caution">
    <text evidence="6">The sequence shown here is derived from an EMBL/GenBank/DDBJ whole genome shotgun (WGS) entry which is preliminary data.</text>
</comment>
<dbReference type="InterPro" id="IPR036390">
    <property type="entry name" value="WH_DNA-bd_sf"/>
</dbReference>
<evidence type="ECO:0000256" key="2">
    <source>
        <dbReference type="ARBA" id="ARBA00023125"/>
    </source>
</evidence>
<evidence type="ECO:0000256" key="1">
    <source>
        <dbReference type="ARBA" id="ARBA00023015"/>
    </source>
</evidence>
<keyword evidence="3" id="KW-0804">Transcription</keyword>
<dbReference type="SUPFAM" id="SSF46785">
    <property type="entry name" value="Winged helix' DNA-binding domain"/>
    <property type="match status" value="1"/>
</dbReference>
<dbReference type="Proteomes" id="UP001596527">
    <property type="component" value="Unassembled WGS sequence"/>
</dbReference>
<evidence type="ECO:0000259" key="5">
    <source>
        <dbReference type="PROSITE" id="PS51078"/>
    </source>
</evidence>
<accession>A0ABW2SJE8</accession>
<organism evidence="6 7">
    <name type="scientific">Schaalia naturae</name>
    <dbReference type="NCBI Taxonomy" id="635203"/>
    <lineage>
        <taxon>Bacteria</taxon>
        <taxon>Bacillati</taxon>
        <taxon>Actinomycetota</taxon>
        <taxon>Actinomycetes</taxon>
        <taxon>Actinomycetales</taxon>
        <taxon>Actinomycetaceae</taxon>
        <taxon>Schaalia</taxon>
    </lineage>
</organism>
<name>A0ABW2SJE8_9ACTO</name>
<dbReference type="InterPro" id="IPR029016">
    <property type="entry name" value="GAF-like_dom_sf"/>
</dbReference>
<evidence type="ECO:0000256" key="3">
    <source>
        <dbReference type="ARBA" id="ARBA00023163"/>
    </source>
</evidence>
<dbReference type="InterPro" id="IPR050707">
    <property type="entry name" value="HTH_MetabolicPath_Reg"/>
</dbReference>
<dbReference type="InterPro" id="IPR014757">
    <property type="entry name" value="Tscrpt_reg_IclR_C"/>
</dbReference>
<dbReference type="PROSITE" id="PS51077">
    <property type="entry name" value="HTH_ICLR"/>
    <property type="match status" value="1"/>
</dbReference>
<evidence type="ECO:0000313" key="6">
    <source>
        <dbReference type="EMBL" id="MFC7579954.1"/>
    </source>
</evidence>
<dbReference type="SUPFAM" id="SSF55781">
    <property type="entry name" value="GAF domain-like"/>
    <property type="match status" value="1"/>
</dbReference>
<protein>
    <submittedName>
        <fullName evidence="6">IclR family transcriptional regulator</fullName>
    </submittedName>
</protein>
<dbReference type="Pfam" id="PF01614">
    <property type="entry name" value="IclR_C"/>
    <property type="match status" value="2"/>
</dbReference>
<evidence type="ECO:0000259" key="4">
    <source>
        <dbReference type="PROSITE" id="PS51077"/>
    </source>
</evidence>
<evidence type="ECO:0000313" key="7">
    <source>
        <dbReference type="Proteomes" id="UP001596527"/>
    </source>
</evidence>
<dbReference type="SMART" id="SM00346">
    <property type="entry name" value="HTH_ICLR"/>
    <property type="match status" value="1"/>
</dbReference>
<dbReference type="PANTHER" id="PTHR30136">
    <property type="entry name" value="HELIX-TURN-HELIX TRANSCRIPTIONAL REGULATOR, ICLR FAMILY"/>
    <property type="match status" value="1"/>
</dbReference>